<comment type="caution">
    <text evidence="2">The sequence shown here is derived from an EMBL/GenBank/DDBJ whole genome shotgun (WGS) entry which is preliminary data.</text>
</comment>
<dbReference type="Proteomes" id="UP000246569">
    <property type="component" value="Unassembled WGS sequence"/>
</dbReference>
<keyword evidence="1" id="KW-1133">Transmembrane helix</keyword>
<dbReference type="EMBL" id="QGTJ01000002">
    <property type="protein sequence ID" value="PWV64876.1"/>
    <property type="molecule type" value="Genomic_DNA"/>
</dbReference>
<dbReference type="OrthoDB" id="6388826at2"/>
<organism evidence="2 3">
    <name type="scientific">Plasticicumulans acidivorans</name>
    <dbReference type="NCBI Taxonomy" id="886464"/>
    <lineage>
        <taxon>Bacteria</taxon>
        <taxon>Pseudomonadati</taxon>
        <taxon>Pseudomonadota</taxon>
        <taxon>Gammaproteobacteria</taxon>
        <taxon>Candidatus Competibacteraceae</taxon>
        <taxon>Plasticicumulans</taxon>
    </lineage>
</organism>
<gene>
    <name evidence="2" type="ORF">C7443_102530</name>
</gene>
<keyword evidence="3" id="KW-1185">Reference proteome</keyword>
<dbReference type="AlphaFoldDB" id="A0A317N0G5"/>
<evidence type="ECO:0000256" key="1">
    <source>
        <dbReference type="SAM" id="Phobius"/>
    </source>
</evidence>
<proteinExistence type="predicted"/>
<feature type="transmembrane region" description="Helical" evidence="1">
    <location>
        <begin position="12"/>
        <end position="35"/>
    </location>
</feature>
<dbReference type="Pfam" id="PF11346">
    <property type="entry name" value="DUF3149"/>
    <property type="match status" value="1"/>
</dbReference>
<dbReference type="InterPro" id="IPR021494">
    <property type="entry name" value="DUF3149"/>
</dbReference>
<reference evidence="2 3" key="1">
    <citation type="submission" date="2018-05" db="EMBL/GenBank/DDBJ databases">
        <title>Genomic Encyclopedia of Type Strains, Phase IV (KMG-IV): sequencing the most valuable type-strain genomes for metagenomic binning, comparative biology and taxonomic classification.</title>
        <authorList>
            <person name="Goeker M."/>
        </authorList>
    </citation>
    <scope>NUCLEOTIDE SEQUENCE [LARGE SCALE GENOMIC DNA]</scope>
    <source>
        <strain evidence="2 3">DSM 23606</strain>
    </source>
</reference>
<evidence type="ECO:0000313" key="3">
    <source>
        <dbReference type="Proteomes" id="UP000246569"/>
    </source>
</evidence>
<keyword evidence="1" id="KW-0812">Transmembrane</keyword>
<sequence>MDVLKLLFSDWTGVLTALVILFMLGMGAYFGWLFIGQSKDDQAKK</sequence>
<accession>A0A317N0G5</accession>
<dbReference type="RefSeq" id="WP_110017497.1">
    <property type="nucleotide sequence ID" value="NZ_QGTJ01000002.1"/>
</dbReference>
<name>A0A317N0G5_9GAMM</name>
<protein>
    <submittedName>
        <fullName evidence="2">Uncharacterized protein DUF3149</fullName>
    </submittedName>
</protein>
<evidence type="ECO:0000313" key="2">
    <source>
        <dbReference type="EMBL" id="PWV64876.1"/>
    </source>
</evidence>
<keyword evidence="1" id="KW-0472">Membrane</keyword>